<name>A0A433Q294_9FUNG</name>
<dbReference type="Proteomes" id="UP000274822">
    <property type="component" value="Unassembled WGS sequence"/>
</dbReference>
<dbReference type="AlphaFoldDB" id="A0A433Q294"/>
<dbReference type="InterPro" id="IPR013714">
    <property type="entry name" value="Golgi_TVP15"/>
</dbReference>
<keyword evidence="4 6" id="KW-0472">Membrane</keyword>
<evidence type="ECO:0000256" key="3">
    <source>
        <dbReference type="ARBA" id="ARBA00022989"/>
    </source>
</evidence>
<feature type="transmembrane region" description="Helical" evidence="6">
    <location>
        <begin position="12"/>
        <end position="35"/>
    </location>
</feature>
<gene>
    <name evidence="7" type="ORF">BC938DRAFT_474372</name>
</gene>
<accession>A0A433Q294</accession>
<dbReference type="Pfam" id="PF08507">
    <property type="entry name" value="COPI_assoc"/>
    <property type="match status" value="1"/>
</dbReference>
<dbReference type="PANTHER" id="PTHR28128:SF1">
    <property type="entry name" value="GOLGI APPARATUS MEMBRANE PROTEIN TVP15"/>
    <property type="match status" value="1"/>
</dbReference>
<reference evidence="7 8" key="1">
    <citation type="journal article" date="2018" name="New Phytol.">
        <title>Phylogenomics of Endogonaceae and evolution of mycorrhizas within Mucoromycota.</title>
        <authorList>
            <person name="Chang Y."/>
            <person name="Desiro A."/>
            <person name="Na H."/>
            <person name="Sandor L."/>
            <person name="Lipzen A."/>
            <person name="Clum A."/>
            <person name="Barry K."/>
            <person name="Grigoriev I.V."/>
            <person name="Martin F.M."/>
            <person name="Stajich J.E."/>
            <person name="Smith M.E."/>
            <person name="Bonito G."/>
            <person name="Spatafora J.W."/>
        </authorList>
    </citation>
    <scope>NUCLEOTIDE SEQUENCE [LARGE SCALE GENOMIC DNA]</scope>
    <source>
        <strain evidence="7 8">AD002</strain>
    </source>
</reference>
<evidence type="ECO:0000256" key="6">
    <source>
        <dbReference type="SAM" id="Phobius"/>
    </source>
</evidence>
<feature type="compositionally biased region" description="Acidic residues" evidence="5">
    <location>
        <begin position="190"/>
        <end position="199"/>
    </location>
</feature>
<evidence type="ECO:0000256" key="2">
    <source>
        <dbReference type="ARBA" id="ARBA00022692"/>
    </source>
</evidence>
<dbReference type="PROSITE" id="PS51257">
    <property type="entry name" value="PROKAR_LIPOPROTEIN"/>
    <property type="match status" value="1"/>
</dbReference>
<evidence type="ECO:0000256" key="5">
    <source>
        <dbReference type="SAM" id="MobiDB-lite"/>
    </source>
</evidence>
<keyword evidence="3 6" id="KW-1133">Transmembrane helix</keyword>
<dbReference type="EMBL" id="RBNJ01017929">
    <property type="protein sequence ID" value="RUS23939.1"/>
    <property type="molecule type" value="Genomic_DNA"/>
</dbReference>
<feature type="compositionally biased region" description="Acidic residues" evidence="5">
    <location>
        <begin position="243"/>
        <end position="254"/>
    </location>
</feature>
<comment type="caution">
    <text evidence="7">The sequence shown here is derived from an EMBL/GenBank/DDBJ whole genome shotgun (WGS) entry which is preliminary data.</text>
</comment>
<feature type="transmembrane region" description="Helical" evidence="6">
    <location>
        <begin position="71"/>
        <end position="94"/>
    </location>
</feature>
<sequence length="321" mass="35606">MMLSKSRLENVTFLSLNALNIVCYLLVIVACLVSMATSGKVMEMPMQAYATLVCIALVANEIRTPQFTKDYLRFICVYRGRGLLFVFLACLILQDSPFNIVVAIFNLAVGLAYLILSYTGMDPLPSLLANHRTRRSLSARYPDLPRGSMNTKMFDPNAFDSSFGFPNGVRSSTATTGTAFTSSKRPPGGSDDDDDDDWNPDVVVTVTGEETAYRKAHRKAERGELEVDNEAFPRPPSAAETTDYGETEYGESEFDGTGRFSPIHLEDEEGLPRQEFAMGEDGRYGADAGYYRKAHDRSPVYAAGNEREKGGERERREGMGW</sequence>
<protein>
    <submittedName>
        <fullName evidence="7">COPI associated protein-domain-containing protein</fullName>
    </submittedName>
</protein>
<proteinExistence type="predicted"/>
<dbReference type="GO" id="GO:0016020">
    <property type="term" value="C:membrane"/>
    <property type="evidence" value="ECO:0007669"/>
    <property type="project" value="UniProtKB-SubCell"/>
</dbReference>
<evidence type="ECO:0000256" key="1">
    <source>
        <dbReference type="ARBA" id="ARBA00004141"/>
    </source>
</evidence>
<dbReference type="PANTHER" id="PTHR28128">
    <property type="entry name" value="GOLGI APPARATUS MEMBRANE PROTEIN TVP15"/>
    <property type="match status" value="1"/>
</dbReference>
<evidence type="ECO:0000256" key="4">
    <source>
        <dbReference type="ARBA" id="ARBA00023136"/>
    </source>
</evidence>
<evidence type="ECO:0000313" key="8">
    <source>
        <dbReference type="Proteomes" id="UP000274822"/>
    </source>
</evidence>
<feature type="region of interest" description="Disordered" evidence="5">
    <location>
        <begin position="174"/>
        <end position="201"/>
    </location>
</feature>
<organism evidence="7 8">
    <name type="scientific">Jimgerdemannia flammicorona</name>
    <dbReference type="NCBI Taxonomy" id="994334"/>
    <lineage>
        <taxon>Eukaryota</taxon>
        <taxon>Fungi</taxon>
        <taxon>Fungi incertae sedis</taxon>
        <taxon>Mucoromycota</taxon>
        <taxon>Mucoromycotina</taxon>
        <taxon>Endogonomycetes</taxon>
        <taxon>Endogonales</taxon>
        <taxon>Endogonaceae</taxon>
        <taxon>Jimgerdemannia</taxon>
    </lineage>
</organism>
<feature type="transmembrane region" description="Helical" evidence="6">
    <location>
        <begin position="41"/>
        <end position="59"/>
    </location>
</feature>
<feature type="compositionally biased region" description="Basic and acidic residues" evidence="5">
    <location>
        <begin position="305"/>
        <end position="321"/>
    </location>
</feature>
<feature type="compositionally biased region" description="Low complexity" evidence="5">
    <location>
        <begin position="174"/>
        <end position="183"/>
    </location>
</feature>
<keyword evidence="2 6" id="KW-0812">Transmembrane</keyword>
<evidence type="ECO:0000313" key="7">
    <source>
        <dbReference type="EMBL" id="RUS23939.1"/>
    </source>
</evidence>
<comment type="subcellular location">
    <subcellularLocation>
        <location evidence="1">Membrane</location>
        <topology evidence="1">Multi-pass membrane protein</topology>
    </subcellularLocation>
</comment>
<keyword evidence="8" id="KW-1185">Reference proteome</keyword>
<feature type="region of interest" description="Disordered" evidence="5">
    <location>
        <begin position="213"/>
        <end position="321"/>
    </location>
</feature>